<dbReference type="InterPro" id="IPR046342">
    <property type="entry name" value="CBS_dom_sf"/>
</dbReference>
<dbReference type="PROSITE" id="PS51371">
    <property type="entry name" value="CBS"/>
    <property type="match status" value="2"/>
</dbReference>
<dbReference type="SMART" id="SM00116">
    <property type="entry name" value="CBS"/>
    <property type="match status" value="2"/>
</dbReference>
<dbReference type="RefSeq" id="WP_272418464.1">
    <property type="nucleotide sequence ID" value="NZ_JAGTJJ010000001.1"/>
</dbReference>
<dbReference type="SUPFAM" id="SSF54631">
    <property type="entry name" value="CBS-domain pair"/>
    <property type="match status" value="1"/>
</dbReference>
<sequence>MKVREIMSAPVSTLELGDNILFAEELMTVERVRHLPVLDGDVLVGLLSHRDLLAATGRVLDKLPADDMAEAKRKTCVRHVMRGSVDTIGPDDDAADAADIMLTQKIGCLPVVDEAHRLLGIVTDSDFVAMARDALRAGTITQATKQPVVVRAPVATRPRPSLAKGTAKVAATATSARGATKIASKKGTATKIVPKVSTKAHVRKGAMTRKTPTRRSA</sequence>
<feature type="domain" description="CBS" evidence="4">
    <location>
        <begin position="81"/>
        <end position="138"/>
    </location>
</feature>
<proteinExistence type="predicted"/>
<dbReference type="PANTHER" id="PTHR43080">
    <property type="entry name" value="CBS DOMAIN-CONTAINING PROTEIN CBSX3, MITOCHONDRIAL"/>
    <property type="match status" value="1"/>
</dbReference>
<keyword evidence="1 2" id="KW-0129">CBS domain</keyword>
<reference evidence="5 6" key="1">
    <citation type="submission" date="2021-04" db="EMBL/GenBank/DDBJ databases">
        <title>Genome analysis of Polyangium sp.</title>
        <authorList>
            <person name="Li Y."/>
            <person name="Wang J."/>
        </authorList>
    </citation>
    <scope>NUCLEOTIDE SEQUENCE [LARGE SCALE GENOMIC DNA]</scope>
    <source>
        <strain evidence="5 6">SDU14</strain>
    </source>
</reference>
<dbReference type="PANTHER" id="PTHR43080:SF2">
    <property type="entry name" value="CBS DOMAIN-CONTAINING PROTEIN"/>
    <property type="match status" value="1"/>
</dbReference>
<feature type="compositionally biased region" description="Basic residues" evidence="3">
    <location>
        <begin position="198"/>
        <end position="217"/>
    </location>
</feature>
<dbReference type="InterPro" id="IPR000644">
    <property type="entry name" value="CBS_dom"/>
</dbReference>
<dbReference type="EMBL" id="JAGTJJ010000001">
    <property type="protein sequence ID" value="MDC3979132.1"/>
    <property type="molecule type" value="Genomic_DNA"/>
</dbReference>
<dbReference type="AlphaFoldDB" id="A0A9X4AQL3"/>
<accession>A0A9X4AQL3</accession>
<evidence type="ECO:0000256" key="1">
    <source>
        <dbReference type="ARBA" id="ARBA00023122"/>
    </source>
</evidence>
<comment type="caution">
    <text evidence="5">The sequence shown here is derived from an EMBL/GenBank/DDBJ whole genome shotgun (WGS) entry which is preliminary data.</text>
</comment>
<evidence type="ECO:0000256" key="2">
    <source>
        <dbReference type="PROSITE-ProRule" id="PRU00703"/>
    </source>
</evidence>
<gene>
    <name evidence="5" type="ORF">KEG57_01390</name>
</gene>
<protein>
    <submittedName>
        <fullName evidence="5">CBS domain-containing protein</fullName>
    </submittedName>
</protein>
<evidence type="ECO:0000313" key="6">
    <source>
        <dbReference type="Proteomes" id="UP001151081"/>
    </source>
</evidence>
<name>A0A9X4AQL3_9BACT</name>
<evidence type="ECO:0000313" key="5">
    <source>
        <dbReference type="EMBL" id="MDC3979132.1"/>
    </source>
</evidence>
<feature type="domain" description="CBS" evidence="4">
    <location>
        <begin position="7"/>
        <end position="62"/>
    </location>
</feature>
<keyword evidence="6" id="KW-1185">Reference proteome</keyword>
<feature type="region of interest" description="Disordered" evidence="3">
    <location>
        <begin position="197"/>
        <end position="217"/>
    </location>
</feature>
<dbReference type="Gene3D" id="3.10.580.10">
    <property type="entry name" value="CBS-domain"/>
    <property type="match status" value="1"/>
</dbReference>
<dbReference type="InterPro" id="IPR051257">
    <property type="entry name" value="Diverse_CBS-Domain"/>
</dbReference>
<organism evidence="5 6">
    <name type="scientific">Polyangium jinanense</name>
    <dbReference type="NCBI Taxonomy" id="2829994"/>
    <lineage>
        <taxon>Bacteria</taxon>
        <taxon>Pseudomonadati</taxon>
        <taxon>Myxococcota</taxon>
        <taxon>Polyangia</taxon>
        <taxon>Polyangiales</taxon>
        <taxon>Polyangiaceae</taxon>
        <taxon>Polyangium</taxon>
    </lineage>
</organism>
<evidence type="ECO:0000256" key="3">
    <source>
        <dbReference type="SAM" id="MobiDB-lite"/>
    </source>
</evidence>
<evidence type="ECO:0000259" key="4">
    <source>
        <dbReference type="PROSITE" id="PS51371"/>
    </source>
</evidence>
<dbReference type="Proteomes" id="UP001151081">
    <property type="component" value="Unassembled WGS sequence"/>
</dbReference>
<dbReference type="Pfam" id="PF00571">
    <property type="entry name" value="CBS"/>
    <property type="match status" value="2"/>
</dbReference>